<gene>
    <name evidence="6" type="ORF">FHS39_001449</name>
</gene>
<dbReference type="SUPFAM" id="SSF55718">
    <property type="entry name" value="SCP-like"/>
    <property type="match status" value="1"/>
</dbReference>
<evidence type="ECO:0000313" key="6">
    <source>
        <dbReference type="EMBL" id="MBB4892438.1"/>
    </source>
</evidence>
<feature type="binding site" evidence="4">
    <location>
        <begin position="82"/>
        <end position="84"/>
    </location>
    <ligand>
        <name>acetyl-CoA</name>
        <dbReference type="ChEBI" id="CHEBI:57288"/>
    </ligand>
</feature>
<feature type="active site" description="Proton acceptor; via carboxylate" evidence="4">
    <location>
        <position position="415"/>
    </location>
</feature>
<dbReference type="CDD" id="cd04301">
    <property type="entry name" value="NAT_SF"/>
    <property type="match status" value="1"/>
</dbReference>
<feature type="binding site" evidence="4">
    <location>
        <begin position="90"/>
        <end position="95"/>
    </location>
    <ligand>
        <name>acetyl-CoA</name>
        <dbReference type="ChEBI" id="CHEBI:57288"/>
    </ligand>
</feature>
<feature type="active site" description="Proton donor" evidence="4">
    <location>
        <position position="123"/>
    </location>
</feature>
<dbReference type="Pfam" id="PF13527">
    <property type="entry name" value="Acetyltransf_9"/>
    <property type="match status" value="1"/>
</dbReference>
<dbReference type="InterPro" id="IPR000182">
    <property type="entry name" value="GNAT_dom"/>
</dbReference>
<comment type="caution">
    <text evidence="6">The sequence shown here is derived from an EMBL/GenBank/DDBJ whole genome shotgun (WGS) entry which is preliminary data.</text>
</comment>
<protein>
    <submittedName>
        <fullName evidence="6">Putative acetyltransferase</fullName>
    </submittedName>
</protein>
<dbReference type="Gene3D" id="3.30.1050.10">
    <property type="entry name" value="SCP2 sterol-binding domain"/>
    <property type="match status" value="1"/>
</dbReference>
<evidence type="ECO:0000256" key="1">
    <source>
        <dbReference type="ARBA" id="ARBA00009213"/>
    </source>
</evidence>
<evidence type="ECO:0000313" key="7">
    <source>
        <dbReference type="Proteomes" id="UP000556084"/>
    </source>
</evidence>
<comment type="similarity">
    <text evidence="1 4">Belongs to the acetyltransferase Eis family.</text>
</comment>
<evidence type="ECO:0000256" key="4">
    <source>
        <dbReference type="HAMAP-Rule" id="MF_01812"/>
    </source>
</evidence>
<evidence type="ECO:0000256" key="2">
    <source>
        <dbReference type="ARBA" id="ARBA00022679"/>
    </source>
</evidence>
<evidence type="ECO:0000259" key="5">
    <source>
        <dbReference type="PROSITE" id="PS51186"/>
    </source>
</evidence>
<reference evidence="6 7" key="1">
    <citation type="submission" date="2020-08" db="EMBL/GenBank/DDBJ databases">
        <title>Genomic Encyclopedia of Type Strains, Phase III (KMG-III): the genomes of soil and plant-associated and newly described type strains.</title>
        <authorList>
            <person name="Whitman W."/>
        </authorList>
    </citation>
    <scope>NUCLEOTIDE SEQUENCE [LARGE SCALE GENOMIC DNA]</scope>
    <source>
        <strain evidence="6 7">CECT 3266</strain>
    </source>
</reference>
<proteinExistence type="inferred from homology"/>
<keyword evidence="3 4" id="KW-0012">Acyltransferase</keyword>
<dbReference type="InterPro" id="IPR016181">
    <property type="entry name" value="Acyl_CoA_acyltransferase"/>
</dbReference>
<organism evidence="6 7">
    <name type="scientific">Streptomyces olivoverticillatus</name>
    <dbReference type="NCBI Taxonomy" id="66427"/>
    <lineage>
        <taxon>Bacteria</taxon>
        <taxon>Bacillati</taxon>
        <taxon>Actinomycetota</taxon>
        <taxon>Actinomycetes</taxon>
        <taxon>Kitasatosporales</taxon>
        <taxon>Streptomycetaceae</taxon>
        <taxon>Streptomyces</taxon>
    </lineage>
</organism>
<dbReference type="Gene3D" id="3.40.630.30">
    <property type="match status" value="2"/>
</dbReference>
<dbReference type="InterPro" id="IPR022902">
    <property type="entry name" value="NAcTrfase_Eis"/>
</dbReference>
<feature type="domain" description="N-acetyltransferase" evidence="5">
    <location>
        <begin position="3"/>
        <end position="153"/>
    </location>
</feature>
<dbReference type="PANTHER" id="PTHR37817:SF1">
    <property type="entry name" value="N-ACETYLTRANSFERASE EIS"/>
    <property type="match status" value="1"/>
</dbReference>
<dbReference type="FunFam" id="3.30.1050.10:FF:000008">
    <property type="entry name" value="N-acetyltransferase Eis"/>
    <property type="match status" value="1"/>
</dbReference>
<name>A0A7W7LMI9_9ACTN</name>
<dbReference type="GO" id="GO:0034069">
    <property type="term" value="F:aminoglycoside N-acetyltransferase activity"/>
    <property type="evidence" value="ECO:0007669"/>
    <property type="project" value="TreeGrafter"/>
</dbReference>
<sequence length="415" mass="44861">MTTELRVLRPADWDLWVDKVELAFGGVAVAPEERALWRRLTHRERSLCAWDGDELVGTSGAFSFRMTVPGGSLVPTAGVTMVSVQPTHRRQGVLRSMMRRQLEDIRGWGEPLAGLTASEPAIYGRFGYGIATHNIHMRIETHRVQLSMPSGAEGAYATDGVRLRLSKPEAARAACEAVYARRVATRPGMLARQPGWEESPLLDPEGGRDGASPLQCVLAEAGGETVGYARYAVRPAGEPAGPKGTVVLRDLEALTPAAYAALWRFLFDIGLTSWVEARGRPVDDPLLHLVSDVRRCRVSVSDRLHLRLVDVGGALAARTYLAPVDVVFEVEDAFCPWNAGRWRLTGDAKGASCERTRDAADLALSVRELGSAYLGGTSLASLGRAGRVREAREGALAEASVAFGSAVAPWMPHGF</sequence>
<dbReference type="GO" id="GO:0030649">
    <property type="term" value="P:aminoglycoside antibiotic catabolic process"/>
    <property type="evidence" value="ECO:0007669"/>
    <property type="project" value="TreeGrafter"/>
</dbReference>
<dbReference type="Pfam" id="PF17668">
    <property type="entry name" value="Acetyltransf_17"/>
    <property type="match status" value="1"/>
</dbReference>
<dbReference type="SUPFAM" id="SSF55729">
    <property type="entry name" value="Acyl-CoA N-acyltransferases (Nat)"/>
    <property type="match status" value="1"/>
</dbReference>
<dbReference type="InterPro" id="IPR025559">
    <property type="entry name" value="Eis_dom"/>
</dbReference>
<comment type="subunit">
    <text evidence="4">Homohexamer; trimer of dimers.</text>
</comment>
<keyword evidence="7" id="KW-1185">Reference proteome</keyword>
<dbReference type="InterPro" id="IPR051554">
    <property type="entry name" value="Acetyltransferase_Eis"/>
</dbReference>
<accession>A0A7W7LMI9</accession>
<dbReference type="PANTHER" id="PTHR37817">
    <property type="entry name" value="N-ACETYLTRANSFERASE EIS"/>
    <property type="match status" value="1"/>
</dbReference>
<evidence type="ECO:0000256" key="3">
    <source>
        <dbReference type="ARBA" id="ARBA00023315"/>
    </source>
</evidence>
<dbReference type="AlphaFoldDB" id="A0A7W7LMI9"/>
<feature type="binding site" evidence="4">
    <location>
        <begin position="118"/>
        <end position="119"/>
    </location>
    <ligand>
        <name>acetyl-CoA</name>
        <dbReference type="ChEBI" id="CHEBI:57288"/>
    </ligand>
</feature>
<dbReference type="Pfam" id="PF13530">
    <property type="entry name" value="SCP2_2"/>
    <property type="match status" value="1"/>
</dbReference>
<dbReference type="InterPro" id="IPR041380">
    <property type="entry name" value="Acetyltransf_17"/>
</dbReference>
<dbReference type="Proteomes" id="UP000556084">
    <property type="component" value="Unassembled WGS sequence"/>
</dbReference>
<dbReference type="InterPro" id="IPR036527">
    <property type="entry name" value="SCP2_sterol-bd_dom_sf"/>
</dbReference>
<dbReference type="PROSITE" id="PS51186">
    <property type="entry name" value="GNAT"/>
    <property type="match status" value="1"/>
</dbReference>
<dbReference type="EMBL" id="JACHJH010000002">
    <property type="protein sequence ID" value="MBB4892438.1"/>
    <property type="molecule type" value="Genomic_DNA"/>
</dbReference>
<dbReference type="NCBIfam" id="NF002367">
    <property type="entry name" value="PRK01346.1-4"/>
    <property type="match status" value="1"/>
</dbReference>
<dbReference type="HAMAP" id="MF_01812">
    <property type="entry name" value="Eis"/>
    <property type="match status" value="1"/>
</dbReference>
<keyword evidence="2 4" id="KW-0808">Transferase</keyword>
<dbReference type="RefSeq" id="WP_184347448.1">
    <property type="nucleotide sequence ID" value="NZ_JACHJH010000002.1"/>
</dbReference>